<dbReference type="PANTHER" id="PTHR31343">
    <property type="entry name" value="T15D22.8"/>
    <property type="match status" value="1"/>
</dbReference>
<feature type="region of interest" description="Disordered" evidence="1">
    <location>
        <begin position="193"/>
        <end position="224"/>
    </location>
</feature>
<reference evidence="2 3" key="1">
    <citation type="submission" date="2018-06" db="EMBL/GenBank/DDBJ databases">
        <title>The Genome of Cuscuta australis (Dodder) Provides Insight into the Evolution of Plant Parasitism.</title>
        <authorList>
            <person name="Liu H."/>
        </authorList>
    </citation>
    <scope>NUCLEOTIDE SEQUENCE [LARGE SCALE GENOMIC DNA]</scope>
    <source>
        <strain evidence="3">cv. Yunnan</strain>
        <tissue evidence="2">Vines</tissue>
    </source>
</reference>
<dbReference type="InterPro" id="IPR008507">
    <property type="entry name" value="DUF789"/>
</dbReference>
<protein>
    <recommendedName>
        <fullName evidence="4">DUF789 domain-containing protein</fullName>
    </recommendedName>
</protein>
<dbReference type="Proteomes" id="UP000249390">
    <property type="component" value="Unassembled WGS sequence"/>
</dbReference>
<feature type="region of interest" description="Disordered" evidence="1">
    <location>
        <begin position="1"/>
        <end position="34"/>
    </location>
</feature>
<dbReference type="PANTHER" id="PTHR31343:SF4">
    <property type="entry name" value="DUF789 DOMAIN-CONTAINING PROTEIN"/>
    <property type="match status" value="1"/>
</dbReference>
<gene>
    <name evidence="2" type="ORF">DM860_011864</name>
</gene>
<evidence type="ECO:0008006" key="4">
    <source>
        <dbReference type="Google" id="ProtNLM"/>
    </source>
</evidence>
<keyword evidence="3" id="KW-1185">Reference proteome</keyword>
<proteinExistence type="predicted"/>
<evidence type="ECO:0000256" key="1">
    <source>
        <dbReference type="SAM" id="MobiDB-lite"/>
    </source>
</evidence>
<accession>A0A328DCV9</accession>
<name>A0A328DCV9_9ASTE</name>
<organism evidence="2 3">
    <name type="scientific">Cuscuta australis</name>
    <dbReference type="NCBI Taxonomy" id="267555"/>
    <lineage>
        <taxon>Eukaryota</taxon>
        <taxon>Viridiplantae</taxon>
        <taxon>Streptophyta</taxon>
        <taxon>Embryophyta</taxon>
        <taxon>Tracheophyta</taxon>
        <taxon>Spermatophyta</taxon>
        <taxon>Magnoliopsida</taxon>
        <taxon>eudicotyledons</taxon>
        <taxon>Gunneridae</taxon>
        <taxon>Pentapetalae</taxon>
        <taxon>asterids</taxon>
        <taxon>lamiids</taxon>
        <taxon>Solanales</taxon>
        <taxon>Convolvulaceae</taxon>
        <taxon>Cuscuteae</taxon>
        <taxon>Cuscuta</taxon>
        <taxon>Cuscuta subgen. Grammica</taxon>
        <taxon>Cuscuta sect. Cleistogrammica</taxon>
    </lineage>
</organism>
<comment type="caution">
    <text evidence="2">The sequence shown here is derived from an EMBL/GenBank/DDBJ whole genome shotgun (WGS) entry which is preliminary data.</text>
</comment>
<evidence type="ECO:0000313" key="2">
    <source>
        <dbReference type="EMBL" id="RAL42081.1"/>
    </source>
</evidence>
<evidence type="ECO:0000313" key="3">
    <source>
        <dbReference type="Proteomes" id="UP000249390"/>
    </source>
</evidence>
<dbReference type="AlphaFoldDB" id="A0A328DCV9"/>
<feature type="compositionally biased region" description="Polar residues" evidence="1">
    <location>
        <begin position="65"/>
        <end position="75"/>
    </location>
</feature>
<feature type="region of interest" description="Disordered" evidence="1">
    <location>
        <begin position="59"/>
        <end position="88"/>
    </location>
</feature>
<dbReference type="Pfam" id="PF05623">
    <property type="entry name" value="DUF789"/>
    <property type="match status" value="1"/>
</dbReference>
<dbReference type="EMBL" id="NQVE01000175">
    <property type="protein sequence ID" value="RAL42081.1"/>
    <property type="molecule type" value="Genomic_DNA"/>
</dbReference>
<sequence>MSNSGGFAVSRSHGGDRFYSPPAMRRQQMQQQQQLVKLQQQQLLQRSKAEVAATASVGDGDWTEVGNSGATLSKTSSPCSSSPPAPPPANITNLDRLLESVTPLVSAQHHSSEVNVRGRMNHEADSSAFFCLKDLWDSFSEWSAYGVGVPLLLEGKDQIVQYYVPFLSGIQLYIDPLMSSSCFSRAGEENASEAREISNGGRTNCEIDRSPRSGGDGKLNGNFSGEDGKSNGQLLFEYMEQEQPHHRRPFADKIAILASQFPELKKCRSCDLMPSSWVSVAWYPIYRIPLGHTLRDLDASFLTFHPLSTRSRGSFTPQLHSSRDRRTQGMVEPAAAAASSRFSLPAFGLASYKLNGSLLSPCGLHESEQGNTLFQAADTWLRDLQVFLPDYQFFVSHYSQWR</sequence>